<dbReference type="FunFam" id="3.30.300.30:FF:000002">
    <property type="entry name" value="Long-chain fatty acid transport protein 1"/>
    <property type="match status" value="1"/>
</dbReference>
<feature type="domain" description="AMP-dependent synthetase/ligase" evidence="9">
    <location>
        <begin position="110"/>
        <end position="435"/>
    </location>
</feature>
<dbReference type="InterPro" id="IPR000873">
    <property type="entry name" value="AMP-dep_synth/lig_dom"/>
</dbReference>
<evidence type="ECO:0000259" key="9">
    <source>
        <dbReference type="Pfam" id="PF00501"/>
    </source>
</evidence>
<accession>A0A8W8HY04</accession>
<evidence type="ECO:0000313" key="12">
    <source>
        <dbReference type="Proteomes" id="UP000005408"/>
    </source>
</evidence>
<organism evidence="11 12">
    <name type="scientific">Magallana gigas</name>
    <name type="common">Pacific oyster</name>
    <name type="synonym">Crassostrea gigas</name>
    <dbReference type="NCBI Taxonomy" id="29159"/>
    <lineage>
        <taxon>Eukaryota</taxon>
        <taxon>Metazoa</taxon>
        <taxon>Spiralia</taxon>
        <taxon>Lophotrochozoa</taxon>
        <taxon>Mollusca</taxon>
        <taxon>Bivalvia</taxon>
        <taxon>Autobranchia</taxon>
        <taxon>Pteriomorphia</taxon>
        <taxon>Ostreida</taxon>
        <taxon>Ostreoidea</taxon>
        <taxon>Ostreidae</taxon>
        <taxon>Magallana</taxon>
    </lineage>
</organism>
<evidence type="ECO:0000256" key="8">
    <source>
        <dbReference type="SAM" id="Phobius"/>
    </source>
</evidence>
<keyword evidence="3" id="KW-0443">Lipid metabolism</keyword>
<evidence type="ECO:0000313" key="11">
    <source>
        <dbReference type="EnsemblMetazoa" id="G11640.8:cds"/>
    </source>
</evidence>
<dbReference type="SUPFAM" id="SSF56801">
    <property type="entry name" value="Acetyl-CoA synthetase-like"/>
    <property type="match status" value="1"/>
</dbReference>
<comment type="catalytic activity">
    <reaction evidence="5">
        <text>a very long-chain fatty acid + ATP + CoA = a very long-chain fatty acyl-CoA + AMP + diphosphate</text>
        <dbReference type="Rhea" id="RHEA:54536"/>
        <dbReference type="ChEBI" id="CHEBI:30616"/>
        <dbReference type="ChEBI" id="CHEBI:33019"/>
        <dbReference type="ChEBI" id="CHEBI:57287"/>
        <dbReference type="ChEBI" id="CHEBI:58950"/>
        <dbReference type="ChEBI" id="CHEBI:138261"/>
        <dbReference type="ChEBI" id="CHEBI:456215"/>
    </reaction>
    <physiologicalReaction direction="left-to-right" evidence="5">
        <dbReference type="Rhea" id="RHEA:54537"/>
    </physiologicalReaction>
</comment>
<keyword evidence="2" id="KW-0436">Ligase</keyword>
<evidence type="ECO:0000256" key="3">
    <source>
        <dbReference type="ARBA" id="ARBA00022832"/>
    </source>
</evidence>
<dbReference type="Proteomes" id="UP000005408">
    <property type="component" value="Unassembled WGS sequence"/>
</dbReference>
<dbReference type="GO" id="GO:0005324">
    <property type="term" value="F:long-chain fatty acid transmembrane transporter activity"/>
    <property type="evidence" value="ECO:0007669"/>
    <property type="project" value="TreeGrafter"/>
</dbReference>
<comment type="similarity">
    <text evidence="1">Belongs to the ATP-dependent AMP-binding enzyme family.</text>
</comment>
<keyword evidence="3" id="KW-0276">Fatty acid metabolism</keyword>
<evidence type="ECO:0000256" key="7">
    <source>
        <dbReference type="ARBA" id="ARBA00048666"/>
    </source>
</evidence>
<keyword evidence="8" id="KW-0812">Transmembrane</keyword>
<feature type="transmembrane region" description="Helical" evidence="8">
    <location>
        <begin position="51"/>
        <end position="71"/>
    </location>
</feature>
<evidence type="ECO:0000256" key="6">
    <source>
        <dbReference type="ARBA" id="ARBA00041297"/>
    </source>
</evidence>
<dbReference type="InterPro" id="IPR042099">
    <property type="entry name" value="ANL_N_sf"/>
</dbReference>
<protein>
    <recommendedName>
        <fullName evidence="4">long-chain-fatty-acid--CoA ligase</fullName>
        <ecNumber evidence="4">6.2.1.3</ecNumber>
    </recommendedName>
    <alternativeName>
        <fullName evidence="6">Long-chain-fatty-acid--CoA ligase</fullName>
    </alternativeName>
</protein>
<dbReference type="GO" id="GO:0005886">
    <property type="term" value="C:plasma membrane"/>
    <property type="evidence" value="ECO:0007669"/>
    <property type="project" value="TreeGrafter"/>
</dbReference>
<proteinExistence type="inferred from homology"/>
<dbReference type="InterPro" id="IPR045851">
    <property type="entry name" value="AMP-bd_C_sf"/>
</dbReference>
<keyword evidence="8" id="KW-0472">Membrane</keyword>
<dbReference type="GO" id="GO:0044539">
    <property type="term" value="P:long-chain fatty acid import into cell"/>
    <property type="evidence" value="ECO:0007669"/>
    <property type="project" value="TreeGrafter"/>
</dbReference>
<dbReference type="PANTHER" id="PTHR43107:SF22">
    <property type="entry name" value="VERY LONG-CHAIN ACYL-COA SYNTHETASE"/>
    <property type="match status" value="1"/>
</dbReference>
<dbReference type="GO" id="GO:0004467">
    <property type="term" value="F:long-chain fatty acid-CoA ligase activity"/>
    <property type="evidence" value="ECO:0007669"/>
    <property type="project" value="UniProtKB-EC"/>
</dbReference>
<reference evidence="11" key="1">
    <citation type="submission" date="2022-08" db="UniProtKB">
        <authorList>
            <consortium name="EnsemblMetazoa"/>
        </authorList>
    </citation>
    <scope>IDENTIFICATION</scope>
    <source>
        <strain evidence="11">05x7-T-G4-1.051#20</strain>
    </source>
</reference>
<comment type="catalytic activity">
    <reaction evidence="7">
        <text>tetracosanoate + ATP + CoA = tetracosanoyl-CoA + AMP + diphosphate</text>
        <dbReference type="Rhea" id="RHEA:33639"/>
        <dbReference type="ChEBI" id="CHEBI:30616"/>
        <dbReference type="ChEBI" id="CHEBI:31014"/>
        <dbReference type="ChEBI" id="CHEBI:33019"/>
        <dbReference type="ChEBI" id="CHEBI:57287"/>
        <dbReference type="ChEBI" id="CHEBI:65052"/>
        <dbReference type="ChEBI" id="CHEBI:456215"/>
    </reaction>
    <physiologicalReaction direction="left-to-right" evidence="7">
        <dbReference type="Rhea" id="RHEA:33640"/>
    </physiologicalReaction>
</comment>
<dbReference type="GO" id="GO:0005789">
    <property type="term" value="C:endoplasmic reticulum membrane"/>
    <property type="evidence" value="ECO:0007669"/>
    <property type="project" value="TreeGrafter"/>
</dbReference>
<sequence>MKTIRRVLQGFHSSNQVNRSEIDSIKSTVGVDKTLKKKYVSFYTCMYQKSTMWTVIAGAITGLFGASYLGIKFWAPWVVYDLKYIWTVMISSVLPMLSDIKKRKLPIDRFQETVKRDPQKTMLIVEKSSFSYGEGNARANKIAHSALSLGLKRGDVVAIILANEPDFIWTILGLQKVGVQMAFINFNLRNESLVHVIKVAEPKMIFVSREKDIQNPVSDIKNELAGIPIYHFGEADDPDFKPLDGVIEESSDQDVSEEFRKEIKMIDNCCYVYTSGTTGLPKAAYIPYEKVVKASWALAALNISKDDIIYTSLPLYHSAASLLTVENVIRTGATVVLKKKFSASQFIRDCRDHRVTVVHYVGEILRYVAATPPSSSDSDHCIRCAFGNGLRRDVWKIMSDRFKIPHIYEFYAATEMPVGMVNISNKLGAVGRMSPLLKMTLPSEFVLYDQATEDVVRNKDGLCVLAPLDTPGLLLLKLNERRRMTFEGYKGKESERKKKLVHDVIVPGDCYINTGDAFTRDKDYFVYFADRLGDTFRWKGENVSTTEVANILVELDILTDACVYGVEIPDNEGKAGMAAVSLKHSLKTDDLSLTQEQIKAIAQISEKHLPSYARPRFLRVVKEFEYTSTFKQSKLRLKQEGYDLNKVASPVYYLNCKENTYKEMTPEIEKQINSGVIKM</sequence>
<evidence type="ECO:0000259" key="10">
    <source>
        <dbReference type="Pfam" id="PF13193"/>
    </source>
</evidence>
<name>A0A8W8HY04_MAGGI</name>
<dbReference type="Gene3D" id="3.30.300.30">
    <property type="match status" value="1"/>
</dbReference>
<evidence type="ECO:0000256" key="5">
    <source>
        <dbReference type="ARBA" id="ARBA00036527"/>
    </source>
</evidence>
<dbReference type="PROSITE" id="PS00455">
    <property type="entry name" value="AMP_BINDING"/>
    <property type="match status" value="1"/>
</dbReference>
<dbReference type="EnsemblMetazoa" id="G11640.8">
    <property type="protein sequence ID" value="G11640.8:cds"/>
    <property type="gene ID" value="G11640"/>
</dbReference>
<evidence type="ECO:0000256" key="4">
    <source>
        <dbReference type="ARBA" id="ARBA00026121"/>
    </source>
</evidence>
<dbReference type="PANTHER" id="PTHR43107">
    <property type="entry name" value="LONG-CHAIN FATTY ACID TRANSPORT PROTEIN"/>
    <property type="match status" value="1"/>
</dbReference>
<dbReference type="Pfam" id="PF00501">
    <property type="entry name" value="AMP-binding"/>
    <property type="match status" value="1"/>
</dbReference>
<dbReference type="Gene3D" id="3.40.50.12780">
    <property type="entry name" value="N-terminal domain of ligase-like"/>
    <property type="match status" value="1"/>
</dbReference>
<dbReference type="InterPro" id="IPR025110">
    <property type="entry name" value="AMP-bd_C"/>
</dbReference>
<keyword evidence="8" id="KW-1133">Transmembrane helix</keyword>
<dbReference type="EC" id="6.2.1.3" evidence="4"/>
<feature type="domain" description="AMP-binding enzyme C-terminal" evidence="10">
    <location>
        <begin position="547"/>
        <end position="631"/>
    </location>
</feature>
<evidence type="ECO:0000256" key="1">
    <source>
        <dbReference type="ARBA" id="ARBA00006432"/>
    </source>
</evidence>
<dbReference type="Pfam" id="PF13193">
    <property type="entry name" value="AMP-binding_C"/>
    <property type="match status" value="1"/>
</dbReference>
<dbReference type="AlphaFoldDB" id="A0A8W8HY04"/>
<keyword evidence="12" id="KW-1185">Reference proteome</keyword>
<evidence type="ECO:0000256" key="2">
    <source>
        <dbReference type="ARBA" id="ARBA00022598"/>
    </source>
</evidence>
<dbReference type="InterPro" id="IPR020845">
    <property type="entry name" value="AMP-binding_CS"/>
</dbReference>